<evidence type="ECO:0000313" key="7">
    <source>
        <dbReference type="Proteomes" id="UP000636709"/>
    </source>
</evidence>
<evidence type="ECO:0000256" key="3">
    <source>
        <dbReference type="ARBA" id="ARBA00024018"/>
    </source>
</evidence>
<evidence type="ECO:0000313" key="6">
    <source>
        <dbReference type="EMBL" id="KAF8667877.1"/>
    </source>
</evidence>
<keyword evidence="4" id="KW-0812">Transmembrane</keyword>
<keyword evidence="4" id="KW-1133">Transmembrane helix</keyword>
<gene>
    <name evidence="6" type="ORF">HU200_052500</name>
</gene>
<dbReference type="OrthoDB" id="759125at2759"/>
<dbReference type="GO" id="GO:0004497">
    <property type="term" value="F:monooxygenase activity"/>
    <property type="evidence" value="ECO:0007669"/>
    <property type="project" value="UniProtKB-KW"/>
</dbReference>
<comment type="caution">
    <text evidence="6">The sequence shown here is derived from an EMBL/GenBank/DDBJ whole genome shotgun (WGS) entry which is preliminary data.</text>
</comment>
<keyword evidence="2" id="KW-0503">Monooxygenase</keyword>
<dbReference type="PANTHER" id="PTHR45934">
    <property type="entry name" value="FAD/NAD(P)-BINDING OXIDOREDUCTASE FAMILY PROTEIN"/>
    <property type="match status" value="1"/>
</dbReference>
<dbReference type="InterPro" id="IPR002938">
    <property type="entry name" value="FAD-bd"/>
</dbReference>
<evidence type="ECO:0000256" key="4">
    <source>
        <dbReference type="SAM" id="Phobius"/>
    </source>
</evidence>
<dbReference type="InterPro" id="IPR036188">
    <property type="entry name" value="FAD/NAD-bd_sf"/>
</dbReference>
<feature type="transmembrane region" description="Helical" evidence="4">
    <location>
        <begin position="6"/>
        <end position="23"/>
    </location>
</feature>
<keyword evidence="7" id="KW-1185">Reference proteome</keyword>
<sequence>MEEVHGIVIVGGGISGLATALALHRKGMRSLVLEKSETLRTDGVCIAVHSNGWRALDQLGIGAELRETSSSITGYALSP</sequence>
<evidence type="ECO:0000256" key="1">
    <source>
        <dbReference type="ARBA" id="ARBA00023002"/>
    </source>
</evidence>
<evidence type="ECO:0000256" key="2">
    <source>
        <dbReference type="ARBA" id="ARBA00023033"/>
    </source>
</evidence>
<dbReference type="SUPFAM" id="SSF51905">
    <property type="entry name" value="FAD/NAD(P)-binding domain"/>
    <property type="match status" value="1"/>
</dbReference>
<dbReference type="Proteomes" id="UP000636709">
    <property type="component" value="Unassembled WGS sequence"/>
</dbReference>
<accession>A0A835ANK8</accession>
<keyword evidence="1" id="KW-0560">Oxidoreductase</keyword>
<feature type="domain" description="FAD-binding" evidence="5">
    <location>
        <begin position="7"/>
        <end position="71"/>
    </location>
</feature>
<protein>
    <recommendedName>
        <fullName evidence="5">FAD-binding domain-containing protein</fullName>
    </recommendedName>
</protein>
<dbReference type="InterPro" id="IPR044560">
    <property type="entry name" value="MOase"/>
</dbReference>
<reference evidence="6" key="1">
    <citation type="submission" date="2020-07" db="EMBL/GenBank/DDBJ databases">
        <title>Genome sequence and genetic diversity analysis of an under-domesticated orphan crop, white fonio (Digitaria exilis).</title>
        <authorList>
            <person name="Bennetzen J.L."/>
            <person name="Chen S."/>
            <person name="Ma X."/>
            <person name="Wang X."/>
            <person name="Yssel A.E.J."/>
            <person name="Chaluvadi S.R."/>
            <person name="Johnson M."/>
            <person name="Gangashetty P."/>
            <person name="Hamidou F."/>
            <person name="Sanogo M.D."/>
            <person name="Zwaenepoel A."/>
            <person name="Wallace J."/>
            <person name="Van De Peer Y."/>
            <person name="Van Deynze A."/>
        </authorList>
    </citation>
    <scope>NUCLEOTIDE SEQUENCE</scope>
    <source>
        <tissue evidence="6">Leaves</tissue>
    </source>
</reference>
<name>A0A835ANK8_9POAL</name>
<dbReference type="GO" id="GO:0071949">
    <property type="term" value="F:FAD binding"/>
    <property type="evidence" value="ECO:0007669"/>
    <property type="project" value="InterPro"/>
</dbReference>
<dbReference type="AlphaFoldDB" id="A0A835ANK8"/>
<organism evidence="6 7">
    <name type="scientific">Digitaria exilis</name>
    <dbReference type="NCBI Taxonomy" id="1010633"/>
    <lineage>
        <taxon>Eukaryota</taxon>
        <taxon>Viridiplantae</taxon>
        <taxon>Streptophyta</taxon>
        <taxon>Embryophyta</taxon>
        <taxon>Tracheophyta</taxon>
        <taxon>Spermatophyta</taxon>
        <taxon>Magnoliopsida</taxon>
        <taxon>Liliopsida</taxon>
        <taxon>Poales</taxon>
        <taxon>Poaceae</taxon>
        <taxon>PACMAD clade</taxon>
        <taxon>Panicoideae</taxon>
        <taxon>Panicodae</taxon>
        <taxon>Paniceae</taxon>
        <taxon>Anthephorinae</taxon>
        <taxon>Digitaria</taxon>
    </lineage>
</organism>
<keyword evidence="4" id="KW-0472">Membrane</keyword>
<dbReference type="PANTHER" id="PTHR45934:SF2">
    <property type="entry name" value="MONOOXYGENASE 1"/>
    <property type="match status" value="1"/>
</dbReference>
<comment type="similarity">
    <text evidence="3">Belongs to the 3-hydroxybenzoate 6-hydroxylase family.</text>
</comment>
<dbReference type="EMBL" id="JACEFO010002292">
    <property type="protein sequence ID" value="KAF8667877.1"/>
    <property type="molecule type" value="Genomic_DNA"/>
</dbReference>
<evidence type="ECO:0000259" key="5">
    <source>
        <dbReference type="Pfam" id="PF01494"/>
    </source>
</evidence>
<dbReference type="Gene3D" id="3.50.50.60">
    <property type="entry name" value="FAD/NAD(P)-binding domain"/>
    <property type="match status" value="1"/>
</dbReference>
<proteinExistence type="inferred from homology"/>
<dbReference type="Pfam" id="PF01494">
    <property type="entry name" value="FAD_binding_3"/>
    <property type="match status" value="1"/>
</dbReference>